<evidence type="ECO:0000313" key="1">
    <source>
        <dbReference type="EMBL" id="EFS20949.1"/>
    </source>
</evidence>
<gene>
    <name evidence="1" type="ORF">FSBG_00446</name>
</gene>
<dbReference type="BioCyc" id="FSP469605-HMP:GTSP-449-MONOMER"/>
<dbReference type="EMBL" id="GG657971">
    <property type="protein sequence ID" value="EFS20949.1"/>
    <property type="molecule type" value="Genomic_DNA"/>
</dbReference>
<proteinExistence type="predicted"/>
<evidence type="ECO:0000313" key="2">
    <source>
        <dbReference type="Proteomes" id="UP000002975"/>
    </source>
</evidence>
<organism evidence="1 2">
    <name type="scientific">Fusobacterium gonidiaformans 3-1-5R</name>
    <dbReference type="NCBI Taxonomy" id="469605"/>
    <lineage>
        <taxon>Bacteria</taxon>
        <taxon>Fusobacteriati</taxon>
        <taxon>Fusobacteriota</taxon>
        <taxon>Fusobacteriia</taxon>
        <taxon>Fusobacteriales</taxon>
        <taxon>Fusobacteriaceae</taxon>
        <taxon>Fusobacterium</taxon>
    </lineage>
</organism>
<dbReference type="HOGENOM" id="CLU_1560712_0_0_0"/>
<keyword evidence="2" id="KW-1185">Reference proteome</keyword>
<accession>E5BFR8</accession>
<dbReference type="Proteomes" id="UP000002975">
    <property type="component" value="Unassembled WGS sequence"/>
</dbReference>
<dbReference type="RefSeq" id="WP_008801020.1">
    <property type="nucleotide sequence ID" value="NZ_GG657971.1"/>
</dbReference>
<dbReference type="AlphaFoldDB" id="E5BFR8"/>
<reference evidence="1 2" key="1">
    <citation type="submission" date="2009-02" db="EMBL/GenBank/DDBJ databases">
        <title>The Genome Sequence of Fusobacterium sp. 3_1_5R.</title>
        <authorList>
            <consortium name="The Broad Institute Genome Sequencing Platform"/>
            <person name="Ward D."/>
            <person name="Young S.K."/>
            <person name="Kodira C.D."/>
            <person name="Zeng Q."/>
            <person name="Koehrsen M."/>
            <person name="Alvarado L."/>
            <person name="Berlin A."/>
            <person name="Borenstein D."/>
            <person name="Chen Z."/>
            <person name="Engels R."/>
            <person name="Freedman E."/>
            <person name="Gellesch M."/>
            <person name="Goldberg J."/>
            <person name="Griggs A."/>
            <person name="Gujja S."/>
            <person name="Heiman D."/>
            <person name="Hepburn T."/>
            <person name="Howarth C."/>
            <person name="Jen D."/>
            <person name="Larson L."/>
            <person name="Lewis B."/>
            <person name="Mehta T."/>
            <person name="Park D."/>
            <person name="Pearson M."/>
            <person name="Roberts A."/>
            <person name="Saif S."/>
            <person name="Shea T."/>
            <person name="Shenoy N."/>
            <person name="Sisk P."/>
            <person name="Stolte C."/>
            <person name="Sykes S."/>
            <person name="Walk T."/>
            <person name="White J."/>
            <person name="Yandava C."/>
            <person name="Allen-Vercoe E."/>
            <person name="Strauss J."/>
            <person name="Ambrose C."/>
            <person name="Lander E."/>
            <person name="Nusbaum C."/>
            <person name="Galagan J."/>
            <person name="Birren B."/>
        </authorList>
    </citation>
    <scope>NUCLEOTIDE SEQUENCE [LARGE SCALE GENOMIC DNA]</scope>
    <source>
        <strain evidence="1 2">3_1_5R</strain>
    </source>
</reference>
<sequence length="171" mass="19715">MKKLFTIILLLAVVILGGIGFFKMKIPKNIPVSQETFIQVMTEEGYTLEEIKEGGIKEDFPNIVESYAAWKETERKNRIKVLYCKFPSSKEAHTAFLSIYSSVKSDGTQTFEFLNESGFFGNTQYYQEFFMPTSGWISEMWCVDDTLVIAQSNEFPMLVSNIFTEKFGYKH</sequence>
<protein>
    <submittedName>
        <fullName evidence="1">Uncharacterized protein</fullName>
    </submittedName>
</protein>
<name>E5BFR8_9FUSO</name>